<feature type="transmembrane region" description="Helical" evidence="1">
    <location>
        <begin position="239"/>
        <end position="267"/>
    </location>
</feature>
<dbReference type="AlphaFoldDB" id="A0A0X8H0Z0"/>
<feature type="transmembrane region" description="Helical" evidence="1">
    <location>
        <begin position="200"/>
        <end position="219"/>
    </location>
</feature>
<feature type="transmembrane region" description="Helical" evidence="1">
    <location>
        <begin position="168"/>
        <end position="188"/>
    </location>
</feature>
<keyword evidence="1" id="KW-1133">Transmembrane helix</keyword>
<feature type="transmembrane region" description="Helical" evidence="1">
    <location>
        <begin position="12"/>
        <end position="35"/>
    </location>
</feature>
<evidence type="ECO:0000256" key="1">
    <source>
        <dbReference type="SAM" id="Phobius"/>
    </source>
</evidence>
<accession>A0A0X8H0Z0</accession>
<keyword evidence="3" id="KW-1185">Reference proteome</keyword>
<keyword evidence="1" id="KW-0472">Membrane</keyword>
<proteinExistence type="predicted"/>
<evidence type="ECO:0000313" key="3">
    <source>
        <dbReference type="Proteomes" id="UP000063781"/>
    </source>
</evidence>
<keyword evidence="1" id="KW-0812">Transmembrane</keyword>
<dbReference type="STRING" id="1514105.AOC36_08760"/>
<dbReference type="EMBL" id="CP013213">
    <property type="protein sequence ID" value="AMC94075.1"/>
    <property type="molecule type" value="Genomic_DNA"/>
</dbReference>
<organism evidence="2 3">
    <name type="scientific">Erysipelothrix larvae</name>
    <dbReference type="NCBI Taxonomy" id="1514105"/>
    <lineage>
        <taxon>Bacteria</taxon>
        <taxon>Bacillati</taxon>
        <taxon>Bacillota</taxon>
        <taxon>Erysipelotrichia</taxon>
        <taxon>Erysipelotrichales</taxon>
        <taxon>Erysipelotrichaceae</taxon>
        <taxon>Erysipelothrix</taxon>
    </lineage>
</organism>
<name>A0A0X8H0Z0_9FIRM</name>
<gene>
    <name evidence="2" type="ORF">AOC36_08760</name>
</gene>
<evidence type="ECO:0000313" key="2">
    <source>
        <dbReference type="EMBL" id="AMC94075.1"/>
    </source>
</evidence>
<dbReference type="KEGG" id="erl:AOC36_08760"/>
<sequence>MNKKKDTRIICSIFAFVQTLSMVLMIMTVLLYTSFLSYGSIIRNLNSINYYEDIKEYTLERIYDILIPTGLPNSITDDVFTLETYTFNVNGYIESTLNGTVFEFETTEIRDGLTRNINAFLESEGLYGYVEQSVIDEVIEAILESYISIAKLPFLSTIADYIGIYRQLLNYIVPACLVIIAFCAYMNFQINKWKHRFYRYQAYSCVATGLMITIIPLIIKVWGGYARIALQPDYINHFIVYQINALLHAFIIVGILLIISGVLIAWLSEKGRETLIKEIKSKYKKVDKVDNTSIVES</sequence>
<dbReference type="RefSeq" id="WP_067633438.1">
    <property type="nucleotide sequence ID" value="NZ_CP013213.1"/>
</dbReference>
<protein>
    <submittedName>
        <fullName evidence="2">Uncharacterized protein</fullName>
    </submittedName>
</protein>
<reference evidence="2 3" key="1">
    <citation type="submission" date="2015-10" db="EMBL/GenBank/DDBJ databases">
        <title>Erysipelothrix larvae sp. LV19 isolated from the larval gut of the rhinoceros beetle, Trypoxylus dichotomus.</title>
        <authorList>
            <person name="Lim S."/>
            <person name="Kim B.-C."/>
        </authorList>
    </citation>
    <scope>NUCLEOTIDE SEQUENCE [LARGE SCALE GENOMIC DNA]</scope>
    <source>
        <strain evidence="2 3">LV19</strain>
    </source>
</reference>
<dbReference type="Proteomes" id="UP000063781">
    <property type="component" value="Chromosome"/>
</dbReference>